<dbReference type="RefSeq" id="WP_164246647.1">
    <property type="nucleotide sequence ID" value="NZ_JAAGMA010000595.1"/>
</dbReference>
<sequence>MRRLLCLTAAAVLLCVGCSGRGGGDDGKPAEASPAVEHGSAVRAAVTELGRGTARFHQEIVLEGDGEEYPMTVSGDFDFARDRGNVAVDLPGGGISHVDEVFSDGHVYVSGLNGVGEDMWGLVSRDAAEAHYVLRAPVNDPEHALRQISEMRQVRREGEETVDGVRAVHYRGMLDHDTLTLRMAKDVREKVDDTRDLLGSDIPVFADAWVDGRGRLVRTRMEFNLAGAGVTVTTVLSDLGEPVRVTVPAAEETVMATEVTGILMG</sequence>
<name>A0A7K3PNI0_9ACTN</name>
<proteinExistence type="predicted"/>
<dbReference type="InterPro" id="IPR029046">
    <property type="entry name" value="LolA/LolB/LppX"/>
</dbReference>
<accession>A0A7K3PNI0</accession>
<gene>
    <name evidence="1" type="ORF">G3I32_22180</name>
</gene>
<dbReference type="SUPFAM" id="SSF89392">
    <property type="entry name" value="Prokaryotic lipoproteins and lipoprotein localization factors"/>
    <property type="match status" value="1"/>
</dbReference>
<evidence type="ECO:0008006" key="3">
    <source>
        <dbReference type="Google" id="ProtNLM"/>
    </source>
</evidence>
<evidence type="ECO:0000313" key="2">
    <source>
        <dbReference type="Proteomes" id="UP000470446"/>
    </source>
</evidence>
<comment type="caution">
    <text evidence="1">The sequence shown here is derived from an EMBL/GenBank/DDBJ whole genome shotgun (WGS) entry which is preliminary data.</text>
</comment>
<reference evidence="1 2" key="1">
    <citation type="submission" date="2020-01" db="EMBL/GenBank/DDBJ databases">
        <title>Insect and environment-associated Actinomycetes.</title>
        <authorList>
            <person name="Currrie C."/>
            <person name="Chevrette M."/>
            <person name="Carlson C."/>
            <person name="Stubbendieck R."/>
            <person name="Wendt-Pienkowski E."/>
        </authorList>
    </citation>
    <scope>NUCLEOTIDE SEQUENCE [LARGE SCALE GENOMIC DNA]</scope>
    <source>
        <strain evidence="1 2">SID14163</strain>
    </source>
</reference>
<dbReference type="Proteomes" id="UP000470446">
    <property type="component" value="Unassembled WGS sequence"/>
</dbReference>
<dbReference type="EMBL" id="JAAGMA010000595">
    <property type="protein sequence ID" value="NEB11516.1"/>
    <property type="molecule type" value="Genomic_DNA"/>
</dbReference>
<protein>
    <recommendedName>
        <fullName evidence="3">LppX_LprAFG lipoprotein</fullName>
    </recommendedName>
</protein>
<evidence type="ECO:0000313" key="1">
    <source>
        <dbReference type="EMBL" id="NEB11516.1"/>
    </source>
</evidence>
<dbReference type="Gene3D" id="2.50.20.20">
    <property type="match status" value="1"/>
</dbReference>
<dbReference type="AlphaFoldDB" id="A0A7K3PNI0"/>
<organism evidence="1 2">
    <name type="scientific">Streptomyces coelicoflavus</name>
    <dbReference type="NCBI Taxonomy" id="285562"/>
    <lineage>
        <taxon>Bacteria</taxon>
        <taxon>Bacillati</taxon>
        <taxon>Actinomycetota</taxon>
        <taxon>Actinomycetes</taxon>
        <taxon>Kitasatosporales</taxon>
        <taxon>Streptomycetaceae</taxon>
        <taxon>Streptomyces</taxon>
    </lineage>
</organism>